<dbReference type="OrthoDB" id="2048996at2"/>
<dbReference type="SUPFAM" id="SSF48452">
    <property type="entry name" value="TPR-like"/>
    <property type="match status" value="1"/>
</dbReference>
<dbReference type="InterPro" id="IPR011990">
    <property type="entry name" value="TPR-like_helical_dom_sf"/>
</dbReference>
<dbReference type="EMBL" id="CP036170">
    <property type="protein sequence ID" value="QBF75220.1"/>
    <property type="molecule type" value="Genomic_DNA"/>
</dbReference>
<name>B0NH21_CLOS5</name>
<dbReference type="KEGG" id="csci:HDCHBGLK_02629"/>
<organism evidence="1 2">
    <name type="scientific">Clostridium scindens (strain ATCC 35704 / DSM 5676 / VPI 13733 / 19)</name>
    <dbReference type="NCBI Taxonomy" id="411468"/>
    <lineage>
        <taxon>Bacteria</taxon>
        <taxon>Bacillati</taxon>
        <taxon>Bacillota</taxon>
        <taxon>Clostridia</taxon>
        <taxon>Lachnospirales</taxon>
        <taxon>Lachnospiraceae</taxon>
    </lineage>
</organism>
<keyword evidence="2" id="KW-1185">Reference proteome</keyword>
<evidence type="ECO:0000313" key="2">
    <source>
        <dbReference type="Proteomes" id="UP000289664"/>
    </source>
</evidence>
<dbReference type="GeneID" id="62696824"/>
<gene>
    <name evidence="1" type="ORF">HDCHBGLK_02629</name>
</gene>
<dbReference type="RefSeq" id="WP_004607671.1">
    <property type="nucleotide sequence ID" value="NZ_CP036170.1"/>
</dbReference>
<reference evidence="1 2" key="1">
    <citation type="journal article" date="2019" name="Appl. Environ. Microbiol.">
        <title>Clostridium scindens ATCC 35704: integration of nutritional requirements, the complete genome sequence, and global transcriptional responses to bile acids.</title>
        <authorList>
            <person name="Devendran S."/>
            <person name="Shrestha R."/>
            <person name="Alves J.M.P."/>
            <person name="Wolf P.G."/>
            <person name="Ly L."/>
            <person name="Hernandez A.G."/>
            <person name="Mendez-Garcia C."/>
            <person name="Inboden A."/>
            <person name="Wiley J."/>
            <person name="Paul O."/>
            <person name="Allen A."/>
            <person name="Springer E."/>
            <person name="Wright C.L."/>
            <person name="Fields C.J."/>
            <person name="Daniel S.L."/>
            <person name="Ridlon J.M."/>
        </authorList>
    </citation>
    <scope>NUCLEOTIDE SEQUENCE [LARGE SCALE GENOMIC DNA]</scope>
    <source>
        <strain evidence="1 2">ATCC 35704</strain>
    </source>
</reference>
<dbReference type="STRING" id="411468.CLOSCI_02776"/>
<accession>B0NH21</accession>
<protein>
    <submittedName>
        <fullName evidence="1">Uncharacterized protein</fullName>
    </submittedName>
</protein>
<dbReference type="Proteomes" id="UP000289664">
    <property type="component" value="Chromosome"/>
</dbReference>
<dbReference type="InterPro" id="IPR019734">
    <property type="entry name" value="TPR_rpt"/>
</dbReference>
<dbReference type="PROSITE" id="PS50005">
    <property type="entry name" value="TPR"/>
    <property type="match status" value="1"/>
</dbReference>
<dbReference type="Gene3D" id="1.25.40.10">
    <property type="entry name" value="Tetratricopeptide repeat domain"/>
    <property type="match status" value="1"/>
</dbReference>
<proteinExistence type="predicted"/>
<dbReference type="AlphaFoldDB" id="B0NH21"/>
<dbReference type="HOGENOM" id="CLU_1537438_0_0_9"/>
<evidence type="ECO:0000313" key="1">
    <source>
        <dbReference type="EMBL" id="QBF75220.1"/>
    </source>
</evidence>
<dbReference type="SMART" id="SM00028">
    <property type="entry name" value="TPR"/>
    <property type="match status" value="2"/>
</dbReference>
<sequence>MEVSKYASIESQLGNAPCFCEDTEEMFWLRESDDYKSRVRLGNLLSKQYRFREAIDAYHSAEMIRSDDPLLYVSIGGAYLTLRRFDEAKKAYDRSFVLSGNEKAVAYPMGIWLYLQGNYKGAAEMIKKVLPCTDEMKIAIIYWNAICCMREICQMIYWQHIMKICRSDIIRHIN</sequence>